<comment type="function">
    <text evidence="6">Catalyzes the conversion of 7,8-dihydroneopterin to 6-hydroxymethyl-7,8-dihydropterin.</text>
</comment>
<dbReference type="UniPathway" id="UPA00077">
    <property type="reaction ID" value="UER00154"/>
</dbReference>
<dbReference type="NCBIfam" id="TIGR00526">
    <property type="entry name" value="folB_dom"/>
    <property type="match status" value="1"/>
</dbReference>
<evidence type="ECO:0000313" key="9">
    <source>
        <dbReference type="Proteomes" id="UP000231742"/>
    </source>
</evidence>
<dbReference type="GO" id="GO:0046656">
    <property type="term" value="P:folic acid biosynthetic process"/>
    <property type="evidence" value="ECO:0007669"/>
    <property type="project" value="UniProtKB-UniRule"/>
</dbReference>
<dbReference type="PANTHER" id="PTHR42844:SF1">
    <property type="entry name" value="DIHYDRONEOPTERIN ALDOLASE 1-RELATED"/>
    <property type="match status" value="1"/>
</dbReference>
<dbReference type="InterPro" id="IPR043133">
    <property type="entry name" value="GTP-CH-I_C/QueF"/>
</dbReference>
<keyword evidence="4 6" id="KW-0289">Folate biosynthesis</keyword>
<protein>
    <recommendedName>
        <fullName evidence="6">7,8-dihydroneopterin aldolase</fullName>
        <ecNumber evidence="6">4.1.2.25</ecNumber>
    </recommendedName>
</protein>
<dbReference type="Proteomes" id="UP000231742">
    <property type="component" value="Unassembled WGS sequence"/>
</dbReference>
<dbReference type="GO" id="GO:0005737">
    <property type="term" value="C:cytoplasm"/>
    <property type="evidence" value="ECO:0007669"/>
    <property type="project" value="TreeGrafter"/>
</dbReference>
<evidence type="ECO:0000256" key="1">
    <source>
        <dbReference type="ARBA" id="ARBA00001353"/>
    </source>
</evidence>
<evidence type="ECO:0000256" key="3">
    <source>
        <dbReference type="ARBA" id="ARBA00005708"/>
    </source>
</evidence>
<gene>
    <name evidence="8" type="ORF">CLV85_0574</name>
</gene>
<evidence type="ECO:0000256" key="6">
    <source>
        <dbReference type="RuleBase" id="RU362079"/>
    </source>
</evidence>
<dbReference type="GO" id="GO:0046654">
    <property type="term" value="P:tetrahydrofolate biosynthetic process"/>
    <property type="evidence" value="ECO:0007669"/>
    <property type="project" value="UniProtKB-UniRule"/>
</dbReference>
<dbReference type="EMBL" id="PGFH01000001">
    <property type="protein sequence ID" value="PJJ81398.1"/>
    <property type="molecule type" value="Genomic_DNA"/>
</dbReference>
<dbReference type="FunFam" id="3.30.1130.10:FF:000003">
    <property type="entry name" value="7,8-dihydroneopterin aldolase"/>
    <property type="match status" value="1"/>
</dbReference>
<sequence length="139" mass="14845">MNPALDEITLTGLRATAFHGVFDHERRDGQTFVIDATVYLDFAAAASTDDLARTIHYGELAEEIVAAVESNPVDLIETVVERIAAVVLAHEAAVSTKITLHKPEAPITVPFADVSVTITRHRAARAQTAGFSAAPQPLS</sequence>
<feature type="domain" description="Dihydroneopterin aldolase/epimerase" evidence="7">
    <location>
        <begin position="8"/>
        <end position="120"/>
    </location>
</feature>
<comment type="catalytic activity">
    <reaction evidence="1 6">
        <text>7,8-dihydroneopterin = 6-hydroxymethyl-7,8-dihydropterin + glycolaldehyde</text>
        <dbReference type="Rhea" id="RHEA:10540"/>
        <dbReference type="ChEBI" id="CHEBI:17001"/>
        <dbReference type="ChEBI" id="CHEBI:17071"/>
        <dbReference type="ChEBI" id="CHEBI:44841"/>
        <dbReference type="EC" id="4.1.2.25"/>
    </reaction>
</comment>
<dbReference type="AlphaFoldDB" id="A0A2M9D6Y0"/>
<proteinExistence type="inferred from homology"/>
<dbReference type="InterPro" id="IPR006156">
    <property type="entry name" value="Dihydroneopterin_aldolase"/>
</dbReference>
<keyword evidence="5 6" id="KW-0456">Lyase</keyword>
<name>A0A2M9D6Y0_9MICO</name>
<dbReference type="Gene3D" id="3.30.1130.10">
    <property type="match status" value="1"/>
</dbReference>
<evidence type="ECO:0000256" key="5">
    <source>
        <dbReference type="ARBA" id="ARBA00023239"/>
    </source>
</evidence>
<dbReference type="InterPro" id="IPR006157">
    <property type="entry name" value="FolB_dom"/>
</dbReference>
<evidence type="ECO:0000256" key="4">
    <source>
        <dbReference type="ARBA" id="ARBA00022909"/>
    </source>
</evidence>
<comment type="pathway">
    <text evidence="2 6">Cofactor biosynthesis; tetrahydrofolate biosynthesis; 2-amino-4-hydroxy-6-hydroxymethyl-7,8-dihydropteridine diphosphate from 7,8-dihydroneopterin triphosphate: step 3/4.</text>
</comment>
<dbReference type="OrthoDB" id="3212934at2"/>
<keyword evidence="9" id="KW-1185">Reference proteome</keyword>
<dbReference type="PANTHER" id="PTHR42844">
    <property type="entry name" value="DIHYDRONEOPTERIN ALDOLASE 1-RELATED"/>
    <property type="match status" value="1"/>
</dbReference>
<evidence type="ECO:0000313" key="8">
    <source>
        <dbReference type="EMBL" id="PJJ81398.1"/>
    </source>
</evidence>
<dbReference type="EC" id="4.1.2.25" evidence="6"/>
<dbReference type="SUPFAM" id="SSF55620">
    <property type="entry name" value="Tetrahydrobiopterin biosynthesis enzymes-like"/>
    <property type="match status" value="1"/>
</dbReference>
<dbReference type="Pfam" id="PF02152">
    <property type="entry name" value="FolB"/>
    <property type="match status" value="1"/>
</dbReference>
<dbReference type="RefSeq" id="WP_100388085.1">
    <property type="nucleotide sequence ID" value="NZ_BMZU01000001.1"/>
</dbReference>
<dbReference type="GO" id="GO:0004150">
    <property type="term" value="F:dihydroneopterin aldolase activity"/>
    <property type="evidence" value="ECO:0007669"/>
    <property type="project" value="UniProtKB-UniRule"/>
</dbReference>
<accession>A0A2M9D6Y0</accession>
<dbReference type="SMART" id="SM00905">
    <property type="entry name" value="FolB"/>
    <property type="match status" value="1"/>
</dbReference>
<reference evidence="8 9" key="1">
    <citation type="submission" date="2017-11" db="EMBL/GenBank/DDBJ databases">
        <title>Genomic Encyclopedia of Archaeal and Bacterial Type Strains, Phase II (KMG-II): From Individual Species to Whole Genera.</title>
        <authorList>
            <person name="Goeker M."/>
        </authorList>
    </citation>
    <scope>NUCLEOTIDE SEQUENCE [LARGE SCALE GENOMIC DNA]</scope>
    <source>
        <strain evidence="8 9">DSM 16400</strain>
    </source>
</reference>
<comment type="caution">
    <text evidence="8">The sequence shown here is derived from an EMBL/GenBank/DDBJ whole genome shotgun (WGS) entry which is preliminary data.</text>
</comment>
<organism evidence="8 9">
    <name type="scientific">Salinibacterium amurskyense</name>
    <dbReference type="NCBI Taxonomy" id="205941"/>
    <lineage>
        <taxon>Bacteria</taxon>
        <taxon>Bacillati</taxon>
        <taxon>Actinomycetota</taxon>
        <taxon>Actinomycetes</taxon>
        <taxon>Micrococcales</taxon>
        <taxon>Microbacteriaceae</taxon>
        <taxon>Salinibacterium</taxon>
    </lineage>
</organism>
<comment type="similarity">
    <text evidence="3 6">Belongs to the DHNA family.</text>
</comment>
<evidence type="ECO:0000256" key="2">
    <source>
        <dbReference type="ARBA" id="ARBA00005013"/>
    </source>
</evidence>
<dbReference type="CDD" id="cd00534">
    <property type="entry name" value="DHNA_DHNTPE"/>
    <property type="match status" value="1"/>
</dbReference>
<evidence type="ECO:0000259" key="7">
    <source>
        <dbReference type="SMART" id="SM00905"/>
    </source>
</evidence>
<dbReference type="NCBIfam" id="TIGR00525">
    <property type="entry name" value="folB"/>
    <property type="match status" value="1"/>
</dbReference>